<dbReference type="InterPro" id="IPR020846">
    <property type="entry name" value="MFS_dom"/>
</dbReference>
<evidence type="ECO:0000256" key="3">
    <source>
        <dbReference type="ARBA" id="ARBA00022448"/>
    </source>
</evidence>
<keyword evidence="7" id="KW-1133">Transmembrane helix</keyword>
<accession>A0A2S6EZ97</accession>
<evidence type="ECO:0000256" key="11">
    <source>
        <dbReference type="ARBA" id="ARBA00040126"/>
    </source>
</evidence>
<sequence>MSEPLIRISHRQAIIFACFLVLYEFLTYIANDMIMPGMINVVKSFNAPESIVATSLTVYVLGGASLQLILGPLSDAYGRRPMMLIGSCLFFLFTLLIASSHSMNQFLIARFFQGMGLCFIGVIGYATIQEIFEEMDAIRLIAIMANAAILAPLLGPLLGAIIIHYASWRLIFVIIALGALLAYWGLWRFMPEPIGEIKKDGQIIPKTPFSLNSITQNYKALLSNPAFCFSAIAEGLVGIPCIAWIALAPIILIAEAKLTVIQYGLWQLPIFGATILGNWCLHHLTYKYKIERIIFMGCIIMVVGLVLTALLPYFYGNNYLYLIPGIIVYFFSLSVINAPLNRYCLFVTSVSKGTASALISLSIMIIGAIGIEIANLFYQHHNNLHFALYCNVVGLLFLIFIGLTFFTGTPKKSDIHDEASSNISNP</sequence>
<dbReference type="GO" id="GO:0046677">
    <property type="term" value="P:response to antibiotic"/>
    <property type="evidence" value="ECO:0007669"/>
    <property type="project" value="UniProtKB-KW"/>
</dbReference>
<dbReference type="EMBL" id="PQWY01000011">
    <property type="protein sequence ID" value="PPK30519.1"/>
    <property type="molecule type" value="Genomic_DNA"/>
</dbReference>
<organism evidence="13 14">
    <name type="scientific">Legionella pneumophila</name>
    <dbReference type="NCBI Taxonomy" id="446"/>
    <lineage>
        <taxon>Bacteria</taxon>
        <taxon>Pseudomonadati</taxon>
        <taxon>Pseudomonadota</taxon>
        <taxon>Gammaproteobacteria</taxon>
        <taxon>Legionellales</taxon>
        <taxon>Legionellaceae</taxon>
        <taxon>Legionella</taxon>
    </lineage>
</organism>
<proteinExistence type="inferred from homology"/>
<evidence type="ECO:0000256" key="8">
    <source>
        <dbReference type="ARBA" id="ARBA00023136"/>
    </source>
</evidence>
<keyword evidence="4" id="KW-1003">Cell membrane</keyword>
<evidence type="ECO:0000256" key="1">
    <source>
        <dbReference type="ARBA" id="ARBA00004429"/>
    </source>
</evidence>
<dbReference type="PROSITE" id="PS00216">
    <property type="entry name" value="SUGAR_TRANSPORT_1"/>
    <property type="match status" value="1"/>
</dbReference>
<dbReference type="InterPro" id="IPR005829">
    <property type="entry name" value="Sugar_transporter_CS"/>
</dbReference>
<keyword evidence="3" id="KW-0813">Transport</keyword>
<dbReference type="SUPFAM" id="SSF103473">
    <property type="entry name" value="MFS general substrate transporter"/>
    <property type="match status" value="1"/>
</dbReference>
<comment type="caution">
    <text evidence="13">The sequence shown here is derived from an EMBL/GenBank/DDBJ whole genome shotgun (WGS) entry which is preliminary data.</text>
</comment>
<reference evidence="13 14" key="1">
    <citation type="submission" date="2018-02" db="EMBL/GenBank/DDBJ databases">
        <title>Draft genome sequences of four Legionella pneumophila clinical strains isolated in Ontario.</title>
        <authorList>
            <person name="Fortuna A."/>
            <person name="Ramnarine R."/>
            <person name="Li A."/>
            <person name="Frantz C."/>
            <person name="Mallo G."/>
        </authorList>
    </citation>
    <scope>NUCLEOTIDE SEQUENCE [LARGE SCALE GENOMIC DNA]</scope>
    <source>
        <strain evidence="13 14">LG61</strain>
    </source>
</reference>
<evidence type="ECO:0000313" key="13">
    <source>
        <dbReference type="EMBL" id="PPK30519.1"/>
    </source>
</evidence>
<keyword evidence="8" id="KW-0472">Membrane</keyword>
<comment type="similarity">
    <text evidence="10">Belongs to the major facilitator superfamily. MdfA family.</text>
</comment>
<dbReference type="RefSeq" id="WP_027226914.1">
    <property type="nucleotide sequence ID" value="NZ_CP017601.1"/>
</dbReference>
<comment type="subcellular location">
    <subcellularLocation>
        <location evidence="1">Cell inner membrane</location>
        <topology evidence="1">Multi-pass membrane protein</topology>
    </subcellularLocation>
</comment>
<evidence type="ECO:0000256" key="7">
    <source>
        <dbReference type="ARBA" id="ARBA00022989"/>
    </source>
</evidence>
<dbReference type="GO" id="GO:0005886">
    <property type="term" value="C:plasma membrane"/>
    <property type="evidence" value="ECO:0007669"/>
    <property type="project" value="UniProtKB-SubCell"/>
</dbReference>
<dbReference type="Gene3D" id="1.20.1720.10">
    <property type="entry name" value="Multidrug resistance protein D"/>
    <property type="match status" value="1"/>
</dbReference>
<dbReference type="PANTHER" id="PTHR23502">
    <property type="entry name" value="MAJOR FACILITATOR SUPERFAMILY"/>
    <property type="match status" value="1"/>
</dbReference>
<gene>
    <name evidence="13" type="ORF">C3928_07070</name>
</gene>
<dbReference type="GO" id="GO:1990961">
    <property type="term" value="P:xenobiotic detoxification by transmembrane export across the plasma membrane"/>
    <property type="evidence" value="ECO:0007669"/>
    <property type="project" value="TreeGrafter"/>
</dbReference>
<evidence type="ECO:0000256" key="10">
    <source>
        <dbReference type="ARBA" id="ARBA00038406"/>
    </source>
</evidence>
<keyword evidence="9" id="KW-0046">Antibiotic resistance</keyword>
<evidence type="ECO:0000256" key="4">
    <source>
        <dbReference type="ARBA" id="ARBA00022475"/>
    </source>
</evidence>
<dbReference type="PROSITE" id="PS50850">
    <property type="entry name" value="MFS"/>
    <property type="match status" value="1"/>
</dbReference>
<dbReference type="OrthoDB" id="9814303at2"/>
<evidence type="ECO:0000256" key="6">
    <source>
        <dbReference type="ARBA" id="ARBA00022692"/>
    </source>
</evidence>
<keyword evidence="6" id="KW-0812">Transmembrane</keyword>
<name>A0A2S6EZ97_LEGPN</name>
<evidence type="ECO:0000313" key="14">
    <source>
        <dbReference type="Proteomes" id="UP000239239"/>
    </source>
</evidence>
<evidence type="ECO:0000256" key="5">
    <source>
        <dbReference type="ARBA" id="ARBA00022519"/>
    </source>
</evidence>
<comment type="subunit">
    <text evidence="2">Monomer.</text>
</comment>
<evidence type="ECO:0000256" key="2">
    <source>
        <dbReference type="ARBA" id="ARBA00011245"/>
    </source>
</evidence>
<evidence type="ECO:0000259" key="12">
    <source>
        <dbReference type="PROSITE" id="PS50850"/>
    </source>
</evidence>
<dbReference type="Pfam" id="PF07690">
    <property type="entry name" value="MFS_1"/>
    <property type="match status" value="1"/>
</dbReference>
<dbReference type="Proteomes" id="UP000239239">
    <property type="component" value="Unassembled WGS sequence"/>
</dbReference>
<keyword evidence="5" id="KW-0997">Cell inner membrane</keyword>
<dbReference type="InterPro" id="IPR036259">
    <property type="entry name" value="MFS_trans_sf"/>
</dbReference>
<dbReference type="AlphaFoldDB" id="A0A2S6EZ97"/>
<dbReference type="GO" id="GO:0015385">
    <property type="term" value="F:sodium:proton antiporter activity"/>
    <property type="evidence" value="ECO:0007669"/>
    <property type="project" value="TreeGrafter"/>
</dbReference>
<evidence type="ECO:0000256" key="9">
    <source>
        <dbReference type="ARBA" id="ARBA00023251"/>
    </source>
</evidence>
<dbReference type="PANTHER" id="PTHR23502:SF43">
    <property type="entry name" value="MULTIDRUG TRANSPORTER MDFA"/>
    <property type="match status" value="1"/>
</dbReference>
<feature type="domain" description="Major facilitator superfamily (MFS) profile" evidence="12">
    <location>
        <begin position="16"/>
        <end position="412"/>
    </location>
</feature>
<dbReference type="InterPro" id="IPR011701">
    <property type="entry name" value="MFS"/>
</dbReference>
<protein>
    <recommendedName>
        <fullName evidence="11">Multidrug transporter MdfA</fullName>
    </recommendedName>
</protein>